<feature type="non-terminal residue" evidence="1">
    <location>
        <position position="59"/>
    </location>
</feature>
<sequence>MPVGAAREPRWKSSASDWGSRVAACHAKRCDLSGGSSLIRVELSRKRLLQCTIVASSTA</sequence>
<dbReference type="EMBL" id="JACVVK020000225">
    <property type="protein sequence ID" value="KAK7483533.1"/>
    <property type="molecule type" value="Genomic_DNA"/>
</dbReference>
<proteinExistence type="predicted"/>
<reference evidence="1 2" key="1">
    <citation type="journal article" date="2023" name="Sci. Data">
        <title>Genome assembly of the Korean intertidal mud-creeper Batillaria attramentaria.</title>
        <authorList>
            <person name="Patra A.K."/>
            <person name="Ho P.T."/>
            <person name="Jun S."/>
            <person name="Lee S.J."/>
            <person name="Kim Y."/>
            <person name="Won Y.J."/>
        </authorList>
    </citation>
    <scope>NUCLEOTIDE SEQUENCE [LARGE SCALE GENOMIC DNA]</scope>
    <source>
        <strain evidence="1">Wonlab-2016</strain>
    </source>
</reference>
<name>A0ABD0K8Y8_9CAEN</name>
<accession>A0ABD0K8Y8</accession>
<protein>
    <submittedName>
        <fullName evidence="1">Uncharacterized protein</fullName>
    </submittedName>
</protein>
<organism evidence="1 2">
    <name type="scientific">Batillaria attramentaria</name>
    <dbReference type="NCBI Taxonomy" id="370345"/>
    <lineage>
        <taxon>Eukaryota</taxon>
        <taxon>Metazoa</taxon>
        <taxon>Spiralia</taxon>
        <taxon>Lophotrochozoa</taxon>
        <taxon>Mollusca</taxon>
        <taxon>Gastropoda</taxon>
        <taxon>Caenogastropoda</taxon>
        <taxon>Sorbeoconcha</taxon>
        <taxon>Cerithioidea</taxon>
        <taxon>Batillariidae</taxon>
        <taxon>Batillaria</taxon>
    </lineage>
</organism>
<dbReference type="AlphaFoldDB" id="A0ABD0K8Y8"/>
<comment type="caution">
    <text evidence="1">The sequence shown here is derived from an EMBL/GenBank/DDBJ whole genome shotgun (WGS) entry which is preliminary data.</text>
</comment>
<dbReference type="Proteomes" id="UP001519460">
    <property type="component" value="Unassembled WGS sequence"/>
</dbReference>
<evidence type="ECO:0000313" key="2">
    <source>
        <dbReference type="Proteomes" id="UP001519460"/>
    </source>
</evidence>
<gene>
    <name evidence="1" type="ORF">BaRGS_00025207</name>
</gene>
<evidence type="ECO:0000313" key="1">
    <source>
        <dbReference type="EMBL" id="KAK7483533.1"/>
    </source>
</evidence>
<keyword evidence="2" id="KW-1185">Reference proteome</keyword>